<feature type="coiled-coil region" evidence="1">
    <location>
        <begin position="25"/>
        <end position="84"/>
    </location>
</feature>
<protein>
    <recommendedName>
        <fullName evidence="1">Cell division coordinator CpoB</fullName>
    </recommendedName>
</protein>
<dbReference type="SUPFAM" id="SSF48452">
    <property type="entry name" value="TPR-like"/>
    <property type="match status" value="1"/>
</dbReference>
<dbReference type="EMBL" id="QLMG01000041">
    <property type="protein sequence ID" value="RAK12776.1"/>
    <property type="molecule type" value="Genomic_DNA"/>
</dbReference>
<comment type="subcellular location">
    <subcellularLocation>
        <location evidence="1">Periplasm</location>
    </subcellularLocation>
</comment>
<keyword evidence="1" id="KW-0574">Periplasm</keyword>
<dbReference type="Proteomes" id="UP000249165">
    <property type="component" value="Unassembled WGS sequence"/>
</dbReference>
<evidence type="ECO:0000313" key="3">
    <source>
        <dbReference type="Proteomes" id="UP000249165"/>
    </source>
</evidence>
<sequence precursor="true">MRLAAITLAVALCTSGAAAQDTQSLASIRQDLSILTGELARLKQELAGGGPSSVQIGGGTLDRVNAIEAALQQVTARTEQLQHRIETVVQDGTNRIGDLQFRLCELEPGCDIGALGDTPTLGGATAATGVATAAAPPVSNALPSGGAELAVTEETDFRRAREALASGDFQGAAQQFATFRETFPGSPLEAAALVGEGNALTAAGDTREAARRFLSAYASYPDSEAAPEALWRLGAALGQLGNQSEACVTLSEVETRYPGTAVVAEAQAEMDRLGCQ</sequence>
<keyword evidence="1" id="KW-0131">Cell cycle</keyword>
<name>A0A327XXW2_9RHOB</name>
<dbReference type="InterPro" id="IPR019734">
    <property type="entry name" value="TPR_rpt"/>
</dbReference>
<keyword evidence="1" id="KW-0175">Coiled coil</keyword>
<organism evidence="2 3">
    <name type="scientific">Salipiger aestuarii</name>
    <dbReference type="NCBI Taxonomy" id="568098"/>
    <lineage>
        <taxon>Bacteria</taxon>
        <taxon>Pseudomonadati</taxon>
        <taxon>Pseudomonadota</taxon>
        <taxon>Alphaproteobacteria</taxon>
        <taxon>Rhodobacterales</taxon>
        <taxon>Roseobacteraceae</taxon>
        <taxon>Salipiger</taxon>
    </lineage>
</organism>
<evidence type="ECO:0000256" key="1">
    <source>
        <dbReference type="HAMAP-Rule" id="MF_02066"/>
    </source>
</evidence>
<dbReference type="Pfam" id="PF13174">
    <property type="entry name" value="TPR_6"/>
    <property type="match status" value="1"/>
</dbReference>
<dbReference type="NCBIfam" id="TIGR02795">
    <property type="entry name" value="tol_pal_ybgF"/>
    <property type="match status" value="1"/>
</dbReference>
<dbReference type="RefSeq" id="WP_009505080.1">
    <property type="nucleotide sequence ID" value="NZ_LIQE01000039.1"/>
</dbReference>
<dbReference type="Pfam" id="PF13432">
    <property type="entry name" value="TPR_16"/>
    <property type="match status" value="1"/>
</dbReference>
<dbReference type="AlphaFoldDB" id="A0A327XXW2"/>
<reference evidence="2 3" key="1">
    <citation type="submission" date="2018-06" db="EMBL/GenBank/DDBJ databases">
        <title>Genomic Encyclopedia of Archaeal and Bacterial Type Strains, Phase II (KMG-II): from individual species to whole genera.</title>
        <authorList>
            <person name="Goeker M."/>
        </authorList>
    </citation>
    <scope>NUCLEOTIDE SEQUENCE [LARGE SCALE GENOMIC DNA]</scope>
    <source>
        <strain evidence="2 3">DSM 22011</strain>
    </source>
</reference>
<keyword evidence="1" id="KW-0132">Cell division</keyword>
<feature type="chain" id="PRO_5016470960" description="Cell division coordinator CpoB" evidence="1">
    <location>
        <begin position="20"/>
        <end position="276"/>
    </location>
</feature>
<keyword evidence="3" id="KW-1185">Reference proteome</keyword>
<comment type="function">
    <text evidence="1">Mediates coordination of peptidoglycan synthesis and outer membrane constriction during cell division.</text>
</comment>
<evidence type="ECO:0000313" key="2">
    <source>
        <dbReference type="EMBL" id="RAK12776.1"/>
    </source>
</evidence>
<dbReference type="GO" id="GO:0030288">
    <property type="term" value="C:outer membrane-bounded periplasmic space"/>
    <property type="evidence" value="ECO:0007669"/>
    <property type="project" value="UniProtKB-UniRule"/>
</dbReference>
<dbReference type="GO" id="GO:0043093">
    <property type="term" value="P:FtsZ-dependent cytokinesis"/>
    <property type="evidence" value="ECO:0007669"/>
    <property type="project" value="UniProtKB-UniRule"/>
</dbReference>
<accession>A0A327XXW2</accession>
<dbReference type="InterPro" id="IPR014162">
    <property type="entry name" value="CpoB_C"/>
</dbReference>
<comment type="caution">
    <text evidence="2">The sequence shown here is derived from an EMBL/GenBank/DDBJ whole genome shotgun (WGS) entry which is preliminary data.</text>
</comment>
<gene>
    <name evidence="1" type="primary">cpoB</name>
    <name evidence="2" type="ORF">ATI53_10418</name>
</gene>
<feature type="signal peptide" evidence="1">
    <location>
        <begin position="1"/>
        <end position="19"/>
    </location>
</feature>
<keyword evidence="1" id="KW-0732">Signal</keyword>
<proteinExistence type="inferred from homology"/>
<comment type="similarity">
    <text evidence="1">Belongs to the CpoB family.</text>
</comment>
<dbReference type="Gene3D" id="1.25.40.10">
    <property type="entry name" value="Tetratricopeptide repeat domain"/>
    <property type="match status" value="1"/>
</dbReference>
<dbReference type="OrthoDB" id="9763909at2"/>
<dbReference type="InterPro" id="IPR034706">
    <property type="entry name" value="CpoB"/>
</dbReference>
<dbReference type="InterPro" id="IPR011990">
    <property type="entry name" value="TPR-like_helical_dom_sf"/>
</dbReference>
<dbReference type="HAMAP" id="MF_02066">
    <property type="entry name" value="CpoB"/>
    <property type="match status" value="1"/>
</dbReference>